<comment type="caution">
    <text evidence="4">The sequence shown here is derived from an EMBL/GenBank/DDBJ whole genome shotgun (WGS) entry which is preliminary data.</text>
</comment>
<gene>
    <name evidence="4" type="ORF">JOF28_000720</name>
</gene>
<dbReference type="PANTHER" id="PTHR34039:SF1">
    <property type="entry name" value="UPF0102 PROTEIN YRAN"/>
    <property type="match status" value="1"/>
</dbReference>
<name>A0A940T359_9MICO</name>
<dbReference type="EMBL" id="JAFIDA010000001">
    <property type="protein sequence ID" value="MBP1325488.1"/>
    <property type="molecule type" value="Genomic_DNA"/>
</dbReference>
<dbReference type="InterPro" id="IPR003509">
    <property type="entry name" value="UPF0102_YraN-like"/>
</dbReference>
<dbReference type="Pfam" id="PF02021">
    <property type="entry name" value="UPF0102"/>
    <property type="match status" value="1"/>
</dbReference>
<evidence type="ECO:0000256" key="3">
    <source>
        <dbReference type="SAM" id="MobiDB-lite"/>
    </source>
</evidence>
<evidence type="ECO:0000256" key="1">
    <source>
        <dbReference type="ARBA" id="ARBA00006738"/>
    </source>
</evidence>
<dbReference type="HAMAP" id="MF_00048">
    <property type="entry name" value="UPF0102"/>
    <property type="match status" value="1"/>
</dbReference>
<dbReference type="Gene3D" id="3.40.1350.10">
    <property type="match status" value="1"/>
</dbReference>
<keyword evidence="4" id="KW-0540">Nuclease</keyword>
<dbReference type="GO" id="GO:0004519">
    <property type="term" value="F:endonuclease activity"/>
    <property type="evidence" value="ECO:0007669"/>
    <property type="project" value="UniProtKB-KW"/>
</dbReference>
<organism evidence="4 5">
    <name type="scientific">Leucobacter exalbidus</name>
    <dbReference type="NCBI Taxonomy" id="662960"/>
    <lineage>
        <taxon>Bacteria</taxon>
        <taxon>Bacillati</taxon>
        <taxon>Actinomycetota</taxon>
        <taxon>Actinomycetes</taxon>
        <taxon>Micrococcales</taxon>
        <taxon>Microbacteriaceae</taxon>
        <taxon>Leucobacter</taxon>
    </lineage>
</organism>
<proteinExistence type="inferred from homology"/>
<evidence type="ECO:0000256" key="2">
    <source>
        <dbReference type="HAMAP-Rule" id="MF_00048"/>
    </source>
</evidence>
<evidence type="ECO:0000313" key="4">
    <source>
        <dbReference type="EMBL" id="MBP1325488.1"/>
    </source>
</evidence>
<dbReference type="NCBIfam" id="NF009154">
    <property type="entry name" value="PRK12497.3-3"/>
    <property type="match status" value="1"/>
</dbReference>
<dbReference type="InterPro" id="IPR011856">
    <property type="entry name" value="tRNA_endonuc-like_dom_sf"/>
</dbReference>
<feature type="compositionally biased region" description="Low complexity" evidence="3">
    <location>
        <begin position="9"/>
        <end position="44"/>
    </location>
</feature>
<protein>
    <recommendedName>
        <fullName evidence="2">UPF0102 protein JOF28_000720</fullName>
    </recommendedName>
</protein>
<sequence length="204" mass="21757">MTQHLAGGQSRRPAASAAVPSASSAQPVAAPHSAPHSAPRSASHNRTVGARGEAIAAAYLEGLGYRILDRNWYSRYGELDLVAVDGETLVAVEVKTRTGLGYGHPLQAITDRKAARLRRLLVEWCRAHDGSDLTDTAATAGMGDRLALTGCPDLDGPLASDDRPVVGVRGDRPRRWWAQLRIDAIGIVLRDGYAPNIDHLQGIS</sequence>
<comment type="similarity">
    <text evidence="1 2">Belongs to the UPF0102 family.</text>
</comment>
<accession>A0A940T359</accession>
<keyword evidence="4" id="KW-0255">Endonuclease</keyword>
<dbReference type="PANTHER" id="PTHR34039">
    <property type="entry name" value="UPF0102 PROTEIN YRAN"/>
    <property type="match status" value="1"/>
</dbReference>
<dbReference type="SUPFAM" id="SSF52980">
    <property type="entry name" value="Restriction endonuclease-like"/>
    <property type="match status" value="1"/>
</dbReference>
<feature type="region of interest" description="Disordered" evidence="3">
    <location>
        <begin position="1"/>
        <end position="47"/>
    </location>
</feature>
<dbReference type="RefSeq" id="WP_209704511.1">
    <property type="nucleotide sequence ID" value="NZ_JAFIDA010000001.1"/>
</dbReference>
<dbReference type="Proteomes" id="UP000675163">
    <property type="component" value="Unassembled WGS sequence"/>
</dbReference>
<keyword evidence="4" id="KW-0378">Hydrolase</keyword>
<dbReference type="InterPro" id="IPR011335">
    <property type="entry name" value="Restrct_endonuc-II-like"/>
</dbReference>
<reference evidence="4" key="1">
    <citation type="submission" date="2021-02" db="EMBL/GenBank/DDBJ databases">
        <title>Sequencing the genomes of 1000 actinobacteria strains.</title>
        <authorList>
            <person name="Klenk H.-P."/>
        </authorList>
    </citation>
    <scope>NUCLEOTIDE SEQUENCE</scope>
    <source>
        <strain evidence="4">DSM 22850</strain>
    </source>
</reference>
<evidence type="ECO:0000313" key="5">
    <source>
        <dbReference type="Proteomes" id="UP000675163"/>
    </source>
</evidence>
<dbReference type="AlphaFoldDB" id="A0A940T359"/>
<dbReference type="CDD" id="cd20736">
    <property type="entry name" value="PoNe_Nuclease"/>
    <property type="match status" value="1"/>
</dbReference>
<keyword evidence="5" id="KW-1185">Reference proteome</keyword>
<dbReference type="GO" id="GO:0003676">
    <property type="term" value="F:nucleic acid binding"/>
    <property type="evidence" value="ECO:0007669"/>
    <property type="project" value="InterPro"/>
</dbReference>